<dbReference type="EMBL" id="BSOS01000005">
    <property type="protein sequence ID" value="GLR65515.1"/>
    <property type="molecule type" value="Genomic_DNA"/>
</dbReference>
<keyword evidence="2" id="KW-1185">Reference proteome</keyword>
<sequence length="64" mass="6714">MDAPDRLGKSVAGAGFHFKIVKMRLIVAEDGPVSGSDFIKGGEDAPLSSYDWLIGGGGRPGPRR</sequence>
<gene>
    <name evidence="1" type="ORF">GCM10010909_01930</name>
</gene>
<evidence type="ECO:0000313" key="2">
    <source>
        <dbReference type="Proteomes" id="UP001156641"/>
    </source>
</evidence>
<evidence type="ECO:0000313" key="1">
    <source>
        <dbReference type="EMBL" id="GLR65515.1"/>
    </source>
</evidence>
<accession>A0ABQ5ZZ67</accession>
<dbReference type="Proteomes" id="UP001156641">
    <property type="component" value="Unassembled WGS sequence"/>
</dbReference>
<organism evidence="1 2">
    <name type="scientific">Acidocella aquatica</name>
    <dbReference type="NCBI Taxonomy" id="1922313"/>
    <lineage>
        <taxon>Bacteria</taxon>
        <taxon>Pseudomonadati</taxon>
        <taxon>Pseudomonadota</taxon>
        <taxon>Alphaproteobacteria</taxon>
        <taxon>Acetobacterales</taxon>
        <taxon>Acidocellaceae</taxon>
        <taxon>Acidocella</taxon>
    </lineage>
</organism>
<proteinExistence type="predicted"/>
<comment type="caution">
    <text evidence="1">The sequence shown here is derived from an EMBL/GenBank/DDBJ whole genome shotgun (WGS) entry which is preliminary data.</text>
</comment>
<name>A0ABQ5ZZ67_9PROT</name>
<protein>
    <submittedName>
        <fullName evidence="1">Uncharacterized protein</fullName>
    </submittedName>
</protein>
<reference evidence="2" key="1">
    <citation type="journal article" date="2019" name="Int. J. Syst. Evol. Microbiol.">
        <title>The Global Catalogue of Microorganisms (GCM) 10K type strain sequencing project: providing services to taxonomists for standard genome sequencing and annotation.</title>
        <authorList>
            <consortium name="The Broad Institute Genomics Platform"/>
            <consortium name="The Broad Institute Genome Sequencing Center for Infectious Disease"/>
            <person name="Wu L."/>
            <person name="Ma J."/>
        </authorList>
    </citation>
    <scope>NUCLEOTIDE SEQUENCE [LARGE SCALE GENOMIC DNA]</scope>
    <source>
        <strain evidence="2">NBRC 112502</strain>
    </source>
</reference>